<keyword evidence="2" id="KW-0539">Nucleus</keyword>
<dbReference type="InterPro" id="IPR052255">
    <property type="entry name" value="RNA_pol_II_subunit5-mediator"/>
</dbReference>
<dbReference type="GO" id="GO:0003682">
    <property type="term" value="F:chromatin binding"/>
    <property type="evidence" value="ECO:0007669"/>
    <property type="project" value="TreeGrafter"/>
</dbReference>
<evidence type="ECO:0000256" key="3">
    <source>
        <dbReference type="ARBA" id="ARBA00038295"/>
    </source>
</evidence>
<dbReference type="Gene3D" id="1.10.287.370">
    <property type="match status" value="1"/>
</dbReference>
<feature type="domain" description="DUF3835" evidence="4">
    <location>
        <begin position="321"/>
        <end position="392"/>
    </location>
</feature>
<comment type="caution">
    <text evidence="5">The sequence shown here is derived from an EMBL/GenBank/DDBJ whole genome shotgun (WGS) entry which is preliminary data.</text>
</comment>
<dbReference type="Proteomes" id="UP000011958">
    <property type="component" value="Unassembled WGS sequence"/>
</dbReference>
<keyword evidence="6" id="KW-1185">Reference proteome</keyword>
<dbReference type="InterPro" id="IPR009053">
    <property type="entry name" value="Prefoldin"/>
</dbReference>
<organism evidence="5 6">
    <name type="scientific">Pneumocystis murina (strain B123)</name>
    <name type="common">Mouse pneumocystis pneumonia agent</name>
    <name type="synonym">Pneumocystis carinii f. sp. muris</name>
    <dbReference type="NCBI Taxonomy" id="1069680"/>
    <lineage>
        <taxon>Eukaryota</taxon>
        <taxon>Fungi</taxon>
        <taxon>Dikarya</taxon>
        <taxon>Ascomycota</taxon>
        <taxon>Taphrinomycotina</taxon>
        <taxon>Pneumocystomycetes</taxon>
        <taxon>Pneumocystaceae</taxon>
        <taxon>Pneumocystis</taxon>
    </lineage>
</organism>
<evidence type="ECO:0000313" key="5">
    <source>
        <dbReference type="EMBL" id="EMR09352.1"/>
    </source>
</evidence>
<dbReference type="PANTHER" id="PTHR15111">
    <property type="entry name" value="RNA POLYMERASE II SUBUNIT 5-MEDIATING PROTEIN NNX3"/>
    <property type="match status" value="1"/>
</dbReference>
<dbReference type="PANTHER" id="PTHR15111:SF0">
    <property type="entry name" value="UNCONVENTIONAL PREFOLDIN RPB5 INTERACTOR 1"/>
    <property type="match status" value="1"/>
</dbReference>
<dbReference type="Pfam" id="PF12927">
    <property type="entry name" value="DUF3835"/>
    <property type="match status" value="1"/>
</dbReference>
<accession>M7NQ15</accession>
<proteinExistence type="inferred from homology"/>
<dbReference type="SUPFAM" id="SSF46579">
    <property type="entry name" value="Prefoldin"/>
    <property type="match status" value="1"/>
</dbReference>
<dbReference type="eggNOG" id="KOG3130">
    <property type="taxonomic scope" value="Eukaryota"/>
</dbReference>
<comment type="similarity">
    <text evidence="3">Belongs to the RNA polymerase II subunit 5-mediating protein family.</text>
</comment>
<protein>
    <recommendedName>
        <fullName evidence="4">DUF3835 domain-containing protein</fullName>
    </recommendedName>
</protein>
<reference evidence="6" key="1">
    <citation type="journal article" date="2016" name="Nat. Commun.">
        <title>Genome analysis of three Pneumocystis species reveals adaptation mechanisms to life exclusively in mammalian hosts.</title>
        <authorList>
            <person name="Ma L."/>
            <person name="Chen Z."/>
            <person name="Huang D.W."/>
            <person name="Kutty G."/>
            <person name="Ishihara M."/>
            <person name="Wang H."/>
            <person name="Abouelleil A."/>
            <person name="Bishop L."/>
            <person name="Davey E."/>
            <person name="Deng R."/>
            <person name="Deng X."/>
            <person name="Fan L."/>
            <person name="Fantoni G."/>
            <person name="Fitzgerald M."/>
            <person name="Gogineni E."/>
            <person name="Goldberg J.M."/>
            <person name="Handley G."/>
            <person name="Hu X."/>
            <person name="Huber C."/>
            <person name="Jiao X."/>
            <person name="Jones K."/>
            <person name="Levin J.Z."/>
            <person name="Liu Y."/>
            <person name="Macdonald P."/>
            <person name="Melnikov A."/>
            <person name="Raley C."/>
            <person name="Sassi M."/>
            <person name="Sherman B.T."/>
            <person name="Song X."/>
            <person name="Sykes S."/>
            <person name="Tran B."/>
            <person name="Walsh L."/>
            <person name="Xia Y."/>
            <person name="Yang J."/>
            <person name="Young S."/>
            <person name="Zeng Q."/>
            <person name="Zheng X."/>
            <person name="Stephens R."/>
            <person name="Nusbaum C."/>
            <person name="Birren B.W."/>
            <person name="Azadi P."/>
            <person name="Lempicki R.A."/>
            <person name="Cuomo C.A."/>
            <person name="Kovacs J.A."/>
        </authorList>
    </citation>
    <scope>NUCLEOTIDE SEQUENCE [LARGE SCALE GENOMIC DNA]</scope>
    <source>
        <strain evidence="6">B123</strain>
    </source>
</reference>
<dbReference type="GO" id="GO:0019212">
    <property type="term" value="F:phosphatase inhibitor activity"/>
    <property type="evidence" value="ECO:0007669"/>
    <property type="project" value="TreeGrafter"/>
</dbReference>
<dbReference type="InterPro" id="IPR004127">
    <property type="entry name" value="Prefoldin_subunit_alpha"/>
</dbReference>
<dbReference type="GO" id="GO:0000122">
    <property type="term" value="P:negative regulation of transcription by RNA polymerase II"/>
    <property type="evidence" value="ECO:0007669"/>
    <property type="project" value="TreeGrafter"/>
</dbReference>
<dbReference type="GO" id="GO:0005634">
    <property type="term" value="C:nucleus"/>
    <property type="evidence" value="ECO:0007669"/>
    <property type="project" value="UniProtKB-SubCell"/>
</dbReference>
<dbReference type="GO" id="GO:0003714">
    <property type="term" value="F:transcription corepressor activity"/>
    <property type="evidence" value="ECO:0007669"/>
    <property type="project" value="TreeGrafter"/>
</dbReference>
<dbReference type="CDD" id="cd23159">
    <property type="entry name" value="Prefoldin_URI1"/>
    <property type="match status" value="1"/>
</dbReference>
<evidence type="ECO:0000313" key="6">
    <source>
        <dbReference type="Proteomes" id="UP000011958"/>
    </source>
</evidence>
<dbReference type="STRING" id="1069680.M7NQ15"/>
<evidence type="ECO:0000259" key="4">
    <source>
        <dbReference type="Pfam" id="PF12927"/>
    </source>
</evidence>
<sequence length="398" mass="46462">MGSEGQEEKNWRVIYHEFEERYKKTEEDFIRWEGYGKEYEKLRSFLVDISKTTRRPYLVPFSEKGFIPGFLVHTNEILVLYGENWFVERSSVQAIDIVDRRLEYVNNCLKTLDKKKKDLKSYLDHVIKTNEGKIYNEEGLPIVEIREELNEDGSIANSEVLENLGENWLKEASEELMKKLNISPETSKDCEVFDAKKDSKEISTNIGMPLTKCDMDEDYFMTDAEKLDDMERIIDIMNELESNGDENEYSCDSNDSDATEDKYGRTCGFISPVCLDNTSSKTFKSTKKVSFSDHIVSLPDDNSHLEDVDFSKKENIKSDFIIKDVIERPSIQSTEHVLDNFTSSFHRREIATEYYRLKQKFQAQNQFSDNHSQQTYITEKNSSKKISRFKAAIMDKKN</sequence>
<dbReference type="OrthoDB" id="21413at2759"/>
<evidence type="ECO:0000256" key="2">
    <source>
        <dbReference type="ARBA" id="ARBA00023242"/>
    </source>
</evidence>
<dbReference type="GeneID" id="19895998"/>
<dbReference type="AlphaFoldDB" id="M7NQ15"/>
<gene>
    <name evidence="5" type="ORF">PNEG_02305</name>
</gene>
<name>M7NQ15_PNEMU</name>
<dbReference type="InterPro" id="IPR024325">
    <property type="entry name" value="DUF3835"/>
</dbReference>
<dbReference type="VEuPathDB" id="FungiDB:PNEG_02305"/>
<dbReference type="HOGENOM" id="CLU_058088_0_0_1"/>
<dbReference type="RefSeq" id="XP_007874302.1">
    <property type="nucleotide sequence ID" value="XM_007876111.1"/>
</dbReference>
<comment type="subcellular location">
    <subcellularLocation>
        <location evidence="1">Nucleus</location>
    </subcellularLocation>
</comment>
<dbReference type="EMBL" id="AFWA02000013">
    <property type="protein sequence ID" value="EMR09352.1"/>
    <property type="molecule type" value="Genomic_DNA"/>
</dbReference>
<evidence type="ECO:0000256" key="1">
    <source>
        <dbReference type="ARBA" id="ARBA00004123"/>
    </source>
</evidence>
<dbReference type="Pfam" id="PF02996">
    <property type="entry name" value="Prefoldin"/>
    <property type="match status" value="1"/>
</dbReference>